<evidence type="ECO:0000256" key="4">
    <source>
        <dbReference type="RuleBase" id="RU004335"/>
    </source>
</evidence>
<dbReference type="InterPro" id="IPR017853">
    <property type="entry name" value="GH"/>
</dbReference>
<gene>
    <name evidence="7" type="primary">VL70</name>
</gene>
<dbReference type="InterPro" id="IPR000490">
    <property type="entry name" value="Glyco_hydro_17"/>
</dbReference>
<dbReference type="FunFam" id="3.20.20.80:FF:000010">
    <property type="entry name" value="glucan endo-1,3-beta-glucosidase, basic"/>
    <property type="match status" value="1"/>
</dbReference>
<keyword evidence="6" id="KW-0732">Signal</keyword>
<keyword evidence="3 5" id="KW-0326">Glycosidase</keyword>
<evidence type="ECO:0000313" key="7">
    <source>
        <dbReference type="EMBL" id="AAL30420.1"/>
    </source>
</evidence>
<proteinExistence type="evidence at transcript level"/>
<dbReference type="GO" id="GO:0004553">
    <property type="term" value="F:hydrolase activity, hydrolyzing O-glycosyl compounds"/>
    <property type="evidence" value="ECO:0007669"/>
    <property type="project" value="InterPro"/>
</dbReference>
<dbReference type="AlphaFoldDB" id="Q944C0"/>
<dbReference type="CAZy" id="GH17">
    <property type="family name" value="Glycoside Hydrolase Family 17"/>
</dbReference>
<dbReference type="PANTHER" id="PTHR32227">
    <property type="entry name" value="GLUCAN ENDO-1,3-BETA-GLUCOSIDASE BG1-RELATED-RELATED"/>
    <property type="match status" value="1"/>
</dbReference>
<evidence type="ECO:0000256" key="2">
    <source>
        <dbReference type="ARBA" id="ARBA00022801"/>
    </source>
</evidence>
<name>Q944C0_SAMNI</name>
<sequence>MVAALVLIGLLMPTLQIAGAQSVGVCYGQKGNNLPSQRDVVNLYKKYGIRRMRVYDPAEPILQALRGKSIEIILDVPNSDLQNLASNPSAAVTWVQNNIRNYSRDVRFRYIAVGNEVDPYNENVQYISFVLPTMRNVHDAIVAAGLQGQIKVSTATYTGVLIVTSPPSAGLYRPNVRSFIDPIINFLVQNNLPLLVNVYPHIAITGNSDIQLPYALFTAPGVVVTDSDRNLEYRNLFVAILDAHYAALEKAGGPNVEIVVSESGWPTQGHPVATIDNAKTYNNNLIRHVKGRSGTPRRPGRDIETYIFAMFDETQKPSDMARHFGLFSPNQKLIYPISFK</sequence>
<keyword evidence="2 5" id="KW-0378">Hydrolase</keyword>
<dbReference type="Gene3D" id="3.20.20.80">
    <property type="entry name" value="Glycosidases"/>
    <property type="match status" value="1"/>
</dbReference>
<dbReference type="Pfam" id="PF00332">
    <property type="entry name" value="Glyco_hydro_17"/>
    <property type="match status" value="1"/>
</dbReference>
<feature type="chain" id="PRO_5004319901" evidence="6">
    <location>
        <begin position="21"/>
        <end position="340"/>
    </location>
</feature>
<evidence type="ECO:0000256" key="3">
    <source>
        <dbReference type="ARBA" id="ARBA00023295"/>
    </source>
</evidence>
<accession>Q944C0</accession>
<evidence type="ECO:0000256" key="5">
    <source>
        <dbReference type="RuleBase" id="RU004336"/>
    </source>
</evidence>
<dbReference type="EMBL" id="AF434173">
    <property type="protein sequence ID" value="AAL30420.1"/>
    <property type="molecule type" value="mRNA"/>
</dbReference>
<dbReference type="SUPFAM" id="SSF51445">
    <property type="entry name" value="(Trans)glycosidases"/>
    <property type="match status" value="1"/>
</dbReference>
<comment type="similarity">
    <text evidence="1 4">Belongs to the glycosyl hydrolase 17 family.</text>
</comment>
<protein>
    <submittedName>
        <fullName evidence="7">Glucanase</fullName>
    </submittedName>
</protein>
<dbReference type="InterPro" id="IPR044965">
    <property type="entry name" value="Glyco_hydro_17_plant"/>
</dbReference>
<organism evidence="7">
    <name type="scientific">Sambucus nigra</name>
    <name type="common">European elder</name>
    <dbReference type="NCBI Taxonomy" id="4202"/>
    <lineage>
        <taxon>Eukaryota</taxon>
        <taxon>Viridiplantae</taxon>
        <taxon>Streptophyta</taxon>
        <taxon>Embryophyta</taxon>
        <taxon>Tracheophyta</taxon>
        <taxon>Spermatophyta</taxon>
        <taxon>Magnoliopsida</taxon>
        <taxon>eudicotyledons</taxon>
        <taxon>Gunneridae</taxon>
        <taxon>Pentapetalae</taxon>
        <taxon>asterids</taxon>
        <taxon>campanulids</taxon>
        <taxon>Dipsacales</taxon>
        <taxon>Adoxaceae</taxon>
        <taxon>Sambucus</taxon>
    </lineage>
</organism>
<reference evidence="7" key="1">
    <citation type="submission" date="2001-10" db="EMBL/GenBank/DDBJ databases">
        <title>Molecular cloning of a glucanase from Sambucus nigra bark.</title>
        <authorList>
            <person name="Van Damme E.J.M."/>
        </authorList>
    </citation>
    <scope>NUCLEOTIDE SEQUENCE</scope>
    <source>
        <tissue evidence="7">Bark</tissue>
    </source>
</reference>
<dbReference type="GO" id="GO:0005975">
    <property type="term" value="P:carbohydrate metabolic process"/>
    <property type="evidence" value="ECO:0007669"/>
    <property type="project" value="InterPro"/>
</dbReference>
<evidence type="ECO:0000256" key="1">
    <source>
        <dbReference type="ARBA" id="ARBA00008773"/>
    </source>
</evidence>
<feature type="signal peptide" evidence="6">
    <location>
        <begin position="1"/>
        <end position="20"/>
    </location>
</feature>
<dbReference type="PROSITE" id="PS00587">
    <property type="entry name" value="GLYCOSYL_HYDROL_F17"/>
    <property type="match status" value="1"/>
</dbReference>
<evidence type="ECO:0000256" key="6">
    <source>
        <dbReference type="SAM" id="SignalP"/>
    </source>
</evidence>